<accession>A0ABY7KRN8</accession>
<dbReference type="InterPro" id="IPR011701">
    <property type="entry name" value="MFS"/>
</dbReference>
<dbReference type="EMBL" id="CP114413">
    <property type="protein sequence ID" value="WAZ26052.1"/>
    <property type="molecule type" value="Genomic_DNA"/>
</dbReference>
<reference evidence="9" key="1">
    <citation type="submission" date="2022-12" db="EMBL/GenBank/DDBJ databases">
        <authorList>
            <person name="Ruckert C."/>
            <person name="Busche T."/>
            <person name="Kalinowski J."/>
            <person name="Wittmann C."/>
        </authorList>
    </citation>
    <scope>NUCLEOTIDE SEQUENCE</scope>
    <source>
        <strain evidence="9">DSM 40467</strain>
    </source>
</reference>
<evidence type="ECO:0000256" key="6">
    <source>
        <dbReference type="ARBA" id="ARBA00023136"/>
    </source>
</evidence>
<feature type="transmembrane region" description="Helical" evidence="7">
    <location>
        <begin position="169"/>
        <end position="192"/>
    </location>
</feature>
<evidence type="ECO:0000259" key="8">
    <source>
        <dbReference type="PROSITE" id="PS50850"/>
    </source>
</evidence>
<feature type="transmembrane region" description="Helical" evidence="7">
    <location>
        <begin position="284"/>
        <end position="311"/>
    </location>
</feature>
<keyword evidence="2" id="KW-0813">Transport</keyword>
<feature type="transmembrane region" description="Helical" evidence="7">
    <location>
        <begin position="143"/>
        <end position="163"/>
    </location>
</feature>
<evidence type="ECO:0000313" key="10">
    <source>
        <dbReference type="Proteomes" id="UP001164439"/>
    </source>
</evidence>
<feature type="transmembrane region" description="Helical" evidence="7">
    <location>
        <begin position="213"/>
        <end position="235"/>
    </location>
</feature>
<dbReference type="Proteomes" id="UP001164439">
    <property type="component" value="Chromosome"/>
</dbReference>
<evidence type="ECO:0000256" key="1">
    <source>
        <dbReference type="ARBA" id="ARBA00004651"/>
    </source>
</evidence>
<dbReference type="InterPro" id="IPR020846">
    <property type="entry name" value="MFS_dom"/>
</dbReference>
<feature type="domain" description="Major facilitator superfamily (MFS) profile" evidence="8">
    <location>
        <begin position="15"/>
        <end position="389"/>
    </location>
</feature>
<evidence type="ECO:0000313" key="9">
    <source>
        <dbReference type="EMBL" id="WAZ26052.1"/>
    </source>
</evidence>
<evidence type="ECO:0000256" key="7">
    <source>
        <dbReference type="SAM" id="Phobius"/>
    </source>
</evidence>
<feature type="transmembrane region" description="Helical" evidence="7">
    <location>
        <begin position="111"/>
        <end position="131"/>
    </location>
</feature>
<feature type="transmembrane region" description="Helical" evidence="7">
    <location>
        <begin position="241"/>
        <end position="263"/>
    </location>
</feature>
<sequence>MTTSGTTAQAAPARTMWPLYAAGFTTAFGAHGIAANLGGFSEDAVTSLLVLGGLLALYDGAEVVLKPVFGTLADRIGAKPVLLGGLVAFALASALYAVADSPGWLWAARLGQGAAASAFSPSASALVARLNPSAKRGRAFGSYGFYKSIGYTLGPLLGGLLVWAGGLRLLFTVLAMLGAAVALWAAVAVPVVPPLPKRRQTLVDLGRRLADPVFLGPTAALAAATAALSVGVGFLPVSGAAAGLGTIATGAAVSALAATAAVVQPYAGRALDNGRLTTRKGLATGLAITAAGLACATLPGLTGVLLSATLIGAGTGLITPLGFAALATSTPEERMGQTMGAAELGRELGDAGGPLLVAGVATVTTLTYGFAALALIAAAGAALAIVRRDGAPVGAKPKN</sequence>
<feature type="transmembrane region" description="Helical" evidence="7">
    <location>
        <begin position="81"/>
        <end position="99"/>
    </location>
</feature>
<dbReference type="SUPFAM" id="SSF103473">
    <property type="entry name" value="MFS general substrate transporter"/>
    <property type="match status" value="1"/>
</dbReference>
<keyword evidence="3" id="KW-1003">Cell membrane</keyword>
<keyword evidence="4 7" id="KW-0812">Transmembrane</keyword>
<keyword evidence="10" id="KW-1185">Reference proteome</keyword>
<dbReference type="PRINTS" id="PR01035">
    <property type="entry name" value="TCRTETA"/>
</dbReference>
<dbReference type="Pfam" id="PF07690">
    <property type="entry name" value="MFS_1"/>
    <property type="match status" value="1"/>
</dbReference>
<evidence type="ECO:0000256" key="2">
    <source>
        <dbReference type="ARBA" id="ARBA00022448"/>
    </source>
</evidence>
<gene>
    <name evidence="9" type="ORF">STRCI_007595</name>
</gene>
<dbReference type="InterPro" id="IPR036259">
    <property type="entry name" value="MFS_trans_sf"/>
</dbReference>
<feature type="transmembrane region" description="Helical" evidence="7">
    <location>
        <begin position="366"/>
        <end position="386"/>
    </location>
</feature>
<dbReference type="InterPro" id="IPR001958">
    <property type="entry name" value="Tet-R_TetA/multi-R_MdtG-like"/>
</dbReference>
<keyword evidence="5 7" id="KW-1133">Transmembrane helix</keyword>
<dbReference type="PANTHER" id="PTHR23517">
    <property type="entry name" value="RESISTANCE PROTEIN MDTM, PUTATIVE-RELATED-RELATED"/>
    <property type="match status" value="1"/>
</dbReference>
<name>A0ABY7KRN8_9ACTN</name>
<keyword evidence="6 7" id="KW-0472">Membrane</keyword>
<dbReference type="InterPro" id="IPR050171">
    <property type="entry name" value="MFS_Transporters"/>
</dbReference>
<protein>
    <submittedName>
        <fullName evidence="9">MFS transporter</fullName>
    </submittedName>
</protein>
<proteinExistence type="predicted"/>
<feature type="transmembrane region" description="Helical" evidence="7">
    <location>
        <begin position="48"/>
        <end position="69"/>
    </location>
</feature>
<evidence type="ECO:0000256" key="4">
    <source>
        <dbReference type="ARBA" id="ARBA00022692"/>
    </source>
</evidence>
<evidence type="ECO:0000256" key="3">
    <source>
        <dbReference type="ARBA" id="ARBA00022475"/>
    </source>
</evidence>
<dbReference type="PROSITE" id="PS50850">
    <property type="entry name" value="MFS"/>
    <property type="match status" value="1"/>
</dbReference>
<dbReference type="Gene3D" id="1.20.1250.20">
    <property type="entry name" value="MFS general substrate transporter like domains"/>
    <property type="match status" value="1"/>
</dbReference>
<organism evidence="9 10">
    <name type="scientific">Streptomyces cinnabarinus</name>
    <dbReference type="NCBI Taxonomy" id="67287"/>
    <lineage>
        <taxon>Bacteria</taxon>
        <taxon>Bacillati</taxon>
        <taxon>Actinomycetota</taxon>
        <taxon>Actinomycetes</taxon>
        <taxon>Kitasatosporales</taxon>
        <taxon>Streptomycetaceae</taxon>
        <taxon>Streptomyces</taxon>
    </lineage>
</organism>
<evidence type="ECO:0000256" key="5">
    <source>
        <dbReference type="ARBA" id="ARBA00022989"/>
    </source>
</evidence>
<comment type="subcellular location">
    <subcellularLocation>
        <location evidence="1">Cell membrane</location>
        <topology evidence="1">Multi-pass membrane protein</topology>
    </subcellularLocation>
</comment>
<dbReference type="RefSeq" id="WP_269663537.1">
    <property type="nucleotide sequence ID" value="NZ_CP114413.1"/>
</dbReference>